<protein>
    <submittedName>
        <fullName evidence="1">Uncharacterized protein</fullName>
    </submittedName>
</protein>
<dbReference type="Proteomes" id="UP001408356">
    <property type="component" value="Unassembled WGS sequence"/>
</dbReference>
<proteinExistence type="predicted"/>
<reference evidence="1 2" key="1">
    <citation type="journal article" date="2024" name="J. Plant Pathol.">
        <title>Sequence and assembly of the genome of Seiridium unicorne, isolate CBS 538.82, causal agent of cypress canker disease.</title>
        <authorList>
            <person name="Scali E."/>
            <person name="Rocca G.D."/>
            <person name="Danti R."/>
            <person name="Garbelotto M."/>
            <person name="Barberini S."/>
            <person name="Baroncelli R."/>
            <person name="Emiliani G."/>
        </authorList>
    </citation>
    <scope>NUCLEOTIDE SEQUENCE [LARGE SCALE GENOMIC DNA]</scope>
    <source>
        <strain evidence="1 2">BM-138-508</strain>
    </source>
</reference>
<organism evidence="1 2">
    <name type="scientific">Seiridium unicorne</name>
    <dbReference type="NCBI Taxonomy" id="138068"/>
    <lineage>
        <taxon>Eukaryota</taxon>
        <taxon>Fungi</taxon>
        <taxon>Dikarya</taxon>
        <taxon>Ascomycota</taxon>
        <taxon>Pezizomycotina</taxon>
        <taxon>Sordariomycetes</taxon>
        <taxon>Xylariomycetidae</taxon>
        <taxon>Amphisphaeriales</taxon>
        <taxon>Sporocadaceae</taxon>
        <taxon>Seiridium</taxon>
    </lineage>
</organism>
<dbReference type="EMBL" id="JARVKF010000008">
    <property type="protein sequence ID" value="KAK9425994.1"/>
    <property type="molecule type" value="Genomic_DNA"/>
</dbReference>
<sequence>MGVVEGTIIGASVIEEKEWFVRLATVVPHGLEWTGSKSHRHHGTNIDYFMVAVALLPTP</sequence>
<accession>A0ABR2VGM0</accession>
<gene>
    <name evidence="1" type="ORF">SUNI508_12701</name>
</gene>
<name>A0ABR2VGM0_9PEZI</name>
<keyword evidence="2" id="KW-1185">Reference proteome</keyword>
<evidence type="ECO:0000313" key="2">
    <source>
        <dbReference type="Proteomes" id="UP001408356"/>
    </source>
</evidence>
<evidence type="ECO:0000313" key="1">
    <source>
        <dbReference type="EMBL" id="KAK9425994.1"/>
    </source>
</evidence>
<comment type="caution">
    <text evidence="1">The sequence shown here is derived from an EMBL/GenBank/DDBJ whole genome shotgun (WGS) entry which is preliminary data.</text>
</comment>